<evidence type="ECO:0000313" key="1">
    <source>
        <dbReference type="EMBL" id="AWY99063.1"/>
    </source>
</evidence>
<name>A0A2Z4UDA0_9FIRM</name>
<sequence>MANLSKFKKRLMLDEITFYSICEDTDRQKILDKAEMTFDDFRRLCLLTDYLELTALHKFIWDMHAYKFIDDIEAVYQKCKNKDEHIPDMLLETGRWLDNFWKNAPNDTVAYLLHEIFSSGLSQKKAESFDEFQDCD</sequence>
<reference evidence="2" key="1">
    <citation type="submission" date="2018-06" db="EMBL/GenBank/DDBJ databases">
        <title>Description of Blautia argi sp. nov., a new anaerobic isolated from dog feces.</title>
        <authorList>
            <person name="Chang Y.-H."/>
            <person name="Paek J."/>
            <person name="Shin Y."/>
        </authorList>
    </citation>
    <scope>NUCLEOTIDE SEQUENCE [LARGE SCALE GENOMIC DNA]</scope>
    <source>
        <strain evidence="2">KCTC 15426</strain>
    </source>
</reference>
<dbReference type="KEGG" id="blau:DQQ01_14055"/>
<evidence type="ECO:0000313" key="2">
    <source>
        <dbReference type="Proteomes" id="UP000250003"/>
    </source>
</evidence>
<protein>
    <submittedName>
        <fullName evidence="1">Uncharacterized protein</fullName>
    </submittedName>
</protein>
<dbReference type="Proteomes" id="UP000250003">
    <property type="component" value="Chromosome"/>
</dbReference>
<organism evidence="1 2">
    <name type="scientific">Blautia argi</name>
    <dbReference type="NCBI Taxonomy" id="1912897"/>
    <lineage>
        <taxon>Bacteria</taxon>
        <taxon>Bacillati</taxon>
        <taxon>Bacillota</taxon>
        <taxon>Clostridia</taxon>
        <taxon>Lachnospirales</taxon>
        <taxon>Lachnospiraceae</taxon>
        <taxon>Blautia</taxon>
    </lineage>
</organism>
<dbReference type="RefSeq" id="WP_111920508.1">
    <property type="nucleotide sequence ID" value="NZ_CAUWHR010000028.1"/>
</dbReference>
<keyword evidence="2" id="KW-1185">Reference proteome</keyword>
<dbReference type="EMBL" id="CP030280">
    <property type="protein sequence ID" value="AWY99063.1"/>
    <property type="molecule type" value="Genomic_DNA"/>
</dbReference>
<dbReference type="AlphaFoldDB" id="A0A2Z4UDA0"/>
<proteinExistence type="predicted"/>
<accession>A0A2Z4UDA0</accession>
<dbReference type="OrthoDB" id="1645754at2"/>
<gene>
    <name evidence="1" type="ORF">DQQ01_14055</name>
</gene>